<dbReference type="OMA" id="NHATRHT"/>
<evidence type="ECO:0000313" key="2">
    <source>
        <dbReference type="EMBL" id="KPI84665.1"/>
    </source>
</evidence>
<gene>
    <name evidence="2" type="ORF">ABL78_6281</name>
</gene>
<evidence type="ECO:0008006" key="4">
    <source>
        <dbReference type="Google" id="ProtNLM"/>
    </source>
</evidence>
<feature type="region of interest" description="Disordered" evidence="1">
    <location>
        <begin position="330"/>
        <end position="358"/>
    </location>
</feature>
<sequence>MSTPYAAYMRQVTARLQARMHSQSYASMVQRMERCKATPMGCIADARMSELKDLVDQHRRTFDPTFKEKALGILQTLPLKSTDEDPRFKHTFAGLQVCAYFGAVNAPATFNLINHVTRHTFLLDAYSIFKFYLALVKLHHPQTAEIVQILLPRIREVVGGFSISEARLIMEFLAMQKVLDVELARDLVAVMQGGLQDVSIWELARCMASVQLMGSTEVAREFLTAAAPRICRVLQESVAQRHYYKSLYFSEAKDIWLPSSSAAQGDCDSSANAKGTATRASKAQLQAFLLEEQRAAAQLLMALSRTVSYLSWGPRRMLNEMVRTTIAWSEPNTLSPSSPNSLSDEGAAGTGSSSSHVNGVITEAERQKREDYLQALPQLRRHHLGLMLKALHFASHRHLAGLRLLSARIASIEPEVTNAASTLVSDDLPLAIEAVAYFYATDCIPAVISMVDEVLTSQLAPINARITERASSAPSTARLLSREESRTAEVIGLRTLQSCTRLLSACDAVASASDKRCSLPSTRPVDPEMRRELCRQIVSLVLSPLLQLYLEHAQGLGRQGAPLTGNFTRRCLAGAAHVLRSITLLFQFAVEEGEAGDFAARVSAVIDTASLERLRANVWSLTQLVQLVAERHSESLTRGVAAEMRAALEMVQGHPEWLPCA</sequence>
<protein>
    <recommendedName>
        <fullName evidence="4">Mitochondrial RNA binding protein</fullName>
    </recommendedName>
</protein>
<comment type="caution">
    <text evidence="2">The sequence shown here is derived from an EMBL/GenBank/DDBJ whole genome shotgun (WGS) entry which is preliminary data.</text>
</comment>
<dbReference type="VEuPathDB" id="TriTrypDB:Lsey_0241_0050"/>
<dbReference type="Proteomes" id="UP000038009">
    <property type="component" value="Unassembled WGS sequence"/>
</dbReference>
<evidence type="ECO:0000313" key="3">
    <source>
        <dbReference type="Proteomes" id="UP000038009"/>
    </source>
</evidence>
<reference evidence="2 3" key="1">
    <citation type="journal article" date="2015" name="PLoS Pathog.">
        <title>Leptomonas seymouri: Adaptations to the Dixenous Life Cycle Analyzed by Genome Sequencing, Transcriptome Profiling and Co-infection with Leishmania donovani.</title>
        <authorList>
            <person name="Kraeva N."/>
            <person name="Butenko A."/>
            <person name="Hlavacova J."/>
            <person name="Kostygov A."/>
            <person name="Myskova J."/>
            <person name="Grybchuk D."/>
            <person name="Lestinova T."/>
            <person name="Votypka J."/>
            <person name="Volf P."/>
            <person name="Opperdoes F."/>
            <person name="Flegontov P."/>
            <person name="Lukes J."/>
            <person name="Yurchenko V."/>
        </authorList>
    </citation>
    <scope>NUCLEOTIDE SEQUENCE [LARGE SCALE GENOMIC DNA]</scope>
    <source>
        <strain evidence="2 3">ATCC 30220</strain>
    </source>
</reference>
<organism evidence="2 3">
    <name type="scientific">Leptomonas seymouri</name>
    <dbReference type="NCBI Taxonomy" id="5684"/>
    <lineage>
        <taxon>Eukaryota</taxon>
        <taxon>Discoba</taxon>
        <taxon>Euglenozoa</taxon>
        <taxon>Kinetoplastea</taxon>
        <taxon>Metakinetoplastina</taxon>
        <taxon>Trypanosomatida</taxon>
        <taxon>Trypanosomatidae</taxon>
        <taxon>Leishmaniinae</taxon>
        <taxon>Leptomonas</taxon>
    </lineage>
</organism>
<keyword evidence="3" id="KW-1185">Reference proteome</keyword>
<proteinExistence type="predicted"/>
<name>A0A0N1HTY7_LEPSE</name>
<dbReference type="EMBL" id="LJSK01000241">
    <property type="protein sequence ID" value="KPI84665.1"/>
    <property type="molecule type" value="Genomic_DNA"/>
</dbReference>
<dbReference type="OrthoDB" id="272939at2759"/>
<dbReference type="AlphaFoldDB" id="A0A0N1HTY7"/>
<dbReference type="CDD" id="cd23677">
    <property type="entry name" value="RESC3_ARM-like"/>
    <property type="match status" value="1"/>
</dbReference>
<evidence type="ECO:0000256" key="1">
    <source>
        <dbReference type="SAM" id="MobiDB-lite"/>
    </source>
</evidence>
<feature type="compositionally biased region" description="Low complexity" evidence="1">
    <location>
        <begin position="330"/>
        <end position="343"/>
    </location>
</feature>
<accession>A0A0N1HTY7</accession>